<dbReference type="Pfam" id="PF13346">
    <property type="entry name" value="ABC2_membrane_5"/>
    <property type="match status" value="1"/>
</dbReference>
<comment type="caution">
    <text evidence="2">The sequence shown here is derived from an EMBL/GenBank/DDBJ whole genome shotgun (WGS) entry which is preliminary data.</text>
</comment>
<organism evidence="2 3">
    <name type="scientific">Candidatus Borkfalkia avistercoris</name>
    <dbReference type="NCBI Taxonomy" id="2838504"/>
    <lineage>
        <taxon>Bacteria</taxon>
        <taxon>Bacillati</taxon>
        <taxon>Bacillota</taxon>
        <taxon>Clostridia</taxon>
        <taxon>Christensenellales</taxon>
        <taxon>Christensenellaceae</taxon>
        <taxon>Candidatus Borkfalkia</taxon>
    </lineage>
</organism>
<name>A0A9D2CY96_9FIRM</name>
<feature type="transmembrane region" description="Helical" evidence="1">
    <location>
        <begin position="36"/>
        <end position="57"/>
    </location>
</feature>
<sequence length="201" mass="21108">MKGTFLKDVINLKGQLLYYAVVIAVFFAVGAVSGNIYFYAGVSIFCGVVAPLSAIAYDEKDNWDKFALASGVTRKELAVSRYALGLAIFLPVWLVSFVFFAFPAFRTAENLYTVLTFGGLGLAVMDVVLPLVFKIGVEKARAAYIVLVVAVMALCIGAASFIGLAGGSAPLVGAIAALAVGGAGLPVSLCVSLAIYRKKDF</sequence>
<protein>
    <submittedName>
        <fullName evidence="2">ABC-2 transporter permease</fullName>
    </submittedName>
</protein>
<keyword evidence="1" id="KW-0812">Transmembrane</keyword>
<dbReference type="Proteomes" id="UP000824132">
    <property type="component" value="Unassembled WGS sequence"/>
</dbReference>
<evidence type="ECO:0000313" key="2">
    <source>
        <dbReference type="EMBL" id="HIZ03009.1"/>
    </source>
</evidence>
<reference evidence="2" key="1">
    <citation type="journal article" date="2021" name="PeerJ">
        <title>Extensive microbial diversity within the chicken gut microbiome revealed by metagenomics and culture.</title>
        <authorList>
            <person name="Gilroy R."/>
            <person name="Ravi A."/>
            <person name="Getino M."/>
            <person name="Pursley I."/>
            <person name="Horton D.L."/>
            <person name="Alikhan N.F."/>
            <person name="Baker D."/>
            <person name="Gharbi K."/>
            <person name="Hall N."/>
            <person name="Watson M."/>
            <person name="Adriaenssens E.M."/>
            <person name="Foster-Nyarko E."/>
            <person name="Jarju S."/>
            <person name="Secka A."/>
            <person name="Antonio M."/>
            <person name="Oren A."/>
            <person name="Chaudhuri R.R."/>
            <person name="La Ragione R."/>
            <person name="Hildebrand F."/>
            <person name="Pallen M.J."/>
        </authorList>
    </citation>
    <scope>NUCLEOTIDE SEQUENCE</scope>
    <source>
        <strain evidence="2">CHK187-5294</strain>
    </source>
</reference>
<feature type="transmembrane region" description="Helical" evidence="1">
    <location>
        <begin position="82"/>
        <end position="105"/>
    </location>
</feature>
<keyword evidence="1" id="KW-0472">Membrane</keyword>
<keyword evidence="1" id="KW-1133">Transmembrane helix</keyword>
<dbReference type="EMBL" id="DXCL01000010">
    <property type="protein sequence ID" value="HIZ03009.1"/>
    <property type="molecule type" value="Genomic_DNA"/>
</dbReference>
<gene>
    <name evidence="2" type="ORF">H9727_01860</name>
</gene>
<feature type="transmembrane region" description="Helical" evidence="1">
    <location>
        <begin position="144"/>
        <end position="165"/>
    </location>
</feature>
<dbReference type="AlphaFoldDB" id="A0A9D2CY96"/>
<accession>A0A9D2CY96</accession>
<evidence type="ECO:0000313" key="3">
    <source>
        <dbReference type="Proteomes" id="UP000824132"/>
    </source>
</evidence>
<evidence type="ECO:0000256" key="1">
    <source>
        <dbReference type="SAM" id="Phobius"/>
    </source>
</evidence>
<dbReference type="InterPro" id="IPR025699">
    <property type="entry name" value="ABC2_memb-like"/>
</dbReference>
<feature type="transmembrane region" description="Helical" evidence="1">
    <location>
        <begin position="171"/>
        <end position="196"/>
    </location>
</feature>
<feature type="transmembrane region" description="Helical" evidence="1">
    <location>
        <begin position="111"/>
        <end position="132"/>
    </location>
</feature>
<reference evidence="2" key="2">
    <citation type="submission" date="2021-04" db="EMBL/GenBank/DDBJ databases">
        <authorList>
            <person name="Gilroy R."/>
        </authorList>
    </citation>
    <scope>NUCLEOTIDE SEQUENCE</scope>
    <source>
        <strain evidence="2">CHK187-5294</strain>
    </source>
</reference>
<feature type="transmembrane region" description="Helical" evidence="1">
    <location>
        <begin position="12"/>
        <end position="30"/>
    </location>
</feature>
<proteinExistence type="predicted"/>